<accession>A0A4P9WKU1</accession>
<dbReference type="Proteomes" id="UP000269721">
    <property type="component" value="Unassembled WGS sequence"/>
</dbReference>
<keyword evidence="2" id="KW-1185">Reference proteome</keyword>
<evidence type="ECO:0000313" key="2">
    <source>
        <dbReference type="Proteomes" id="UP000269721"/>
    </source>
</evidence>
<gene>
    <name evidence="1" type="ORF">BDK51DRAFT_23618</name>
</gene>
<evidence type="ECO:0000313" key="1">
    <source>
        <dbReference type="EMBL" id="RKO93444.1"/>
    </source>
</evidence>
<name>A0A4P9WKU1_9FUNG</name>
<sequence length="71" mass="8181">MKAGECEKGYLKPFHPQTTIIEDSRQIIYTRQSPTEGGQTAKKGNFEIYYRIVPYNAQCLLSMQCHINVEI</sequence>
<organism evidence="1 2">
    <name type="scientific">Blyttiomyces helicus</name>
    <dbReference type="NCBI Taxonomy" id="388810"/>
    <lineage>
        <taxon>Eukaryota</taxon>
        <taxon>Fungi</taxon>
        <taxon>Fungi incertae sedis</taxon>
        <taxon>Chytridiomycota</taxon>
        <taxon>Chytridiomycota incertae sedis</taxon>
        <taxon>Chytridiomycetes</taxon>
        <taxon>Chytridiomycetes incertae sedis</taxon>
        <taxon>Blyttiomyces</taxon>
    </lineage>
</organism>
<protein>
    <submittedName>
        <fullName evidence="1">Uncharacterized protein</fullName>
    </submittedName>
</protein>
<reference evidence="2" key="1">
    <citation type="journal article" date="2018" name="Nat. Microbiol.">
        <title>Leveraging single-cell genomics to expand the fungal tree of life.</title>
        <authorList>
            <person name="Ahrendt S.R."/>
            <person name="Quandt C.A."/>
            <person name="Ciobanu D."/>
            <person name="Clum A."/>
            <person name="Salamov A."/>
            <person name="Andreopoulos B."/>
            <person name="Cheng J.F."/>
            <person name="Woyke T."/>
            <person name="Pelin A."/>
            <person name="Henrissat B."/>
            <person name="Reynolds N.K."/>
            <person name="Benny G.L."/>
            <person name="Smith M.E."/>
            <person name="James T.Y."/>
            <person name="Grigoriev I.V."/>
        </authorList>
    </citation>
    <scope>NUCLEOTIDE SEQUENCE [LARGE SCALE GENOMIC DNA]</scope>
</reference>
<dbReference type="EMBL" id="KZ994240">
    <property type="protein sequence ID" value="RKO93444.1"/>
    <property type="molecule type" value="Genomic_DNA"/>
</dbReference>
<dbReference type="AlphaFoldDB" id="A0A4P9WKU1"/>
<proteinExistence type="predicted"/>